<accession>A0ABP0F418</accession>
<evidence type="ECO:0000256" key="2">
    <source>
        <dbReference type="ARBA" id="ARBA00022692"/>
    </source>
</evidence>
<keyword evidence="4" id="KW-0297">G-protein coupled receptor</keyword>
<reference evidence="10 11" key="1">
    <citation type="submission" date="2024-02" db="EMBL/GenBank/DDBJ databases">
        <authorList>
            <person name="Daric V."/>
            <person name="Darras S."/>
        </authorList>
    </citation>
    <scope>NUCLEOTIDE SEQUENCE [LARGE SCALE GENOMIC DNA]</scope>
</reference>
<feature type="domain" description="G-protein coupled receptors family 1 profile" evidence="9">
    <location>
        <begin position="41"/>
        <end position="311"/>
    </location>
</feature>
<keyword evidence="3 8" id="KW-1133">Transmembrane helix</keyword>
<sequence length="381" mass="43664">MENSSFPSNATSGQFVLPFTESDVIITSVFLVTFMVFGIFMNSVTLVVIMTSRTLLKCIFNYFILSLCVSDTISAAVSWINLYRRTWGFEYFYLSEFVCEFYWGVDIWTSYVTSLHILSFAVLRLIAITRPNTMKRIKPRVVKVWIILMWIIGFTCGALPMGMFSGVERKDRTSSAPENKWPSCAQEKKWLDAYHVYTIIVYSIFFYIPLVSTLSVSIVIGCAIIKQRRTIKVHLSSISAGNRRSKEKHAMLQLSLIITSFLVGYVPFTAFEFYSYGHYNHGPVAIRSDWQFGTAQYICLRFSECLNPIFYNLGSAKMREATKSFCFRIMNIRHKKTREVLTGSVTGSVISVPGSRRSFCTTTRMTHRSDEVKTFDEKTIS</sequence>
<dbReference type="CDD" id="cd00637">
    <property type="entry name" value="7tm_classA_rhodopsin-like"/>
    <property type="match status" value="1"/>
</dbReference>
<dbReference type="PANTHER" id="PTHR24243:SF234">
    <property type="entry name" value="GROWTH HORMONE SECRETAGOGUE RECEPTOR TYPE 1-LIKE"/>
    <property type="match status" value="1"/>
</dbReference>
<comment type="subcellular location">
    <subcellularLocation>
        <location evidence="1">Membrane</location>
        <topology evidence="1">Multi-pass membrane protein</topology>
    </subcellularLocation>
</comment>
<dbReference type="PROSITE" id="PS50262">
    <property type="entry name" value="G_PROTEIN_RECEP_F1_2"/>
    <property type="match status" value="1"/>
</dbReference>
<keyword evidence="5 8" id="KW-0472">Membrane</keyword>
<evidence type="ECO:0000256" key="1">
    <source>
        <dbReference type="ARBA" id="ARBA00004141"/>
    </source>
</evidence>
<keyword evidence="6" id="KW-0675">Receptor</keyword>
<evidence type="ECO:0000256" key="5">
    <source>
        <dbReference type="ARBA" id="ARBA00023136"/>
    </source>
</evidence>
<dbReference type="Pfam" id="PF00001">
    <property type="entry name" value="7tm_1"/>
    <property type="match status" value="1"/>
</dbReference>
<dbReference type="InterPro" id="IPR017452">
    <property type="entry name" value="GPCR_Rhodpsn_7TM"/>
</dbReference>
<dbReference type="PANTHER" id="PTHR24243">
    <property type="entry name" value="G-PROTEIN COUPLED RECEPTOR"/>
    <property type="match status" value="1"/>
</dbReference>
<feature type="transmembrane region" description="Helical" evidence="8">
    <location>
        <begin position="199"/>
        <end position="225"/>
    </location>
</feature>
<dbReference type="Gene3D" id="1.20.1070.10">
    <property type="entry name" value="Rhodopsin 7-helix transmembrane proteins"/>
    <property type="match status" value="1"/>
</dbReference>
<dbReference type="InterPro" id="IPR000276">
    <property type="entry name" value="GPCR_Rhodpsn"/>
</dbReference>
<evidence type="ECO:0000259" key="9">
    <source>
        <dbReference type="PROSITE" id="PS50262"/>
    </source>
</evidence>
<feature type="transmembrane region" description="Helical" evidence="8">
    <location>
        <begin position="24"/>
        <end position="50"/>
    </location>
</feature>
<protein>
    <recommendedName>
        <fullName evidence="9">G-protein coupled receptors family 1 profile domain-containing protein</fullName>
    </recommendedName>
</protein>
<organism evidence="10 11">
    <name type="scientific">Clavelina lepadiformis</name>
    <name type="common">Light-bulb sea squirt</name>
    <name type="synonym">Ascidia lepadiformis</name>
    <dbReference type="NCBI Taxonomy" id="159417"/>
    <lineage>
        <taxon>Eukaryota</taxon>
        <taxon>Metazoa</taxon>
        <taxon>Chordata</taxon>
        <taxon>Tunicata</taxon>
        <taxon>Ascidiacea</taxon>
        <taxon>Aplousobranchia</taxon>
        <taxon>Clavelinidae</taxon>
        <taxon>Clavelina</taxon>
    </lineage>
</organism>
<keyword evidence="7" id="KW-0807">Transducer</keyword>
<proteinExistence type="predicted"/>
<dbReference type="PRINTS" id="PR00237">
    <property type="entry name" value="GPCRRHODOPSN"/>
</dbReference>
<evidence type="ECO:0000256" key="4">
    <source>
        <dbReference type="ARBA" id="ARBA00023040"/>
    </source>
</evidence>
<dbReference type="Proteomes" id="UP001642483">
    <property type="component" value="Unassembled WGS sequence"/>
</dbReference>
<gene>
    <name evidence="10" type="ORF">CVLEPA_LOCUS2786</name>
</gene>
<feature type="transmembrane region" description="Helical" evidence="8">
    <location>
        <begin position="101"/>
        <end position="123"/>
    </location>
</feature>
<evidence type="ECO:0000256" key="8">
    <source>
        <dbReference type="SAM" id="Phobius"/>
    </source>
</evidence>
<evidence type="ECO:0000313" key="10">
    <source>
        <dbReference type="EMBL" id="CAK8672997.1"/>
    </source>
</evidence>
<feature type="transmembrane region" description="Helical" evidence="8">
    <location>
        <begin position="144"/>
        <end position="164"/>
    </location>
</feature>
<evidence type="ECO:0000256" key="6">
    <source>
        <dbReference type="ARBA" id="ARBA00023170"/>
    </source>
</evidence>
<name>A0ABP0F418_CLALP</name>
<keyword evidence="2 8" id="KW-0812">Transmembrane</keyword>
<dbReference type="SUPFAM" id="SSF81321">
    <property type="entry name" value="Family A G protein-coupled receptor-like"/>
    <property type="match status" value="1"/>
</dbReference>
<feature type="transmembrane region" description="Helical" evidence="8">
    <location>
        <begin position="62"/>
        <end position="81"/>
    </location>
</feature>
<dbReference type="EMBL" id="CAWYQH010000002">
    <property type="protein sequence ID" value="CAK8672997.1"/>
    <property type="molecule type" value="Genomic_DNA"/>
</dbReference>
<keyword evidence="11" id="KW-1185">Reference proteome</keyword>
<comment type="caution">
    <text evidence="10">The sequence shown here is derived from an EMBL/GenBank/DDBJ whole genome shotgun (WGS) entry which is preliminary data.</text>
</comment>
<evidence type="ECO:0000256" key="7">
    <source>
        <dbReference type="ARBA" id="ARBA00023224"/>
    </source>
</evidence>
<evidence type="ECO:0000256" key="3">
    <source>
        <dbReference type="ARBA" id="ARBA00022989"/>
    </source>
</evidence>
<evidence type="ECO:0000313" key="11">
    <source>
        <dbReference type="Proteomes" id="UP001642483"/>
    </source>
</evidence>
<feature type="transmembrane region" description="Helical" evidence="8">
    <location>
        <begin position="250"/>
        <end position="268"/>
    </location>
</feature>